<feature type="domain" description="ABC-type glycine betaine transport system substrate-binding" evidence="1">
    <location>
        <begin position="4"/>
        <end position="257"/>
    </location>
</feature>
<evidence type="ECO:0000313" key="5">
    <source>
        <dbReference type="Proteomes" id="UP001156660"/>
    </source>
</evidence>
<dbReference type="GO" id="GO:0043190">
    <property type="term" value="C:ATP-binding cassette (ABC) transporter complex"/>
    <property type="evidence" value="ECO:0007669"/>
    <property type="project" value="InterPro"/>
</dbReference>
<dbReference type="OrthoDB" id="9787902at2"/>
<dbReference type="Proteomes" id="UP000239273">
    <property type="component" value="Unassembled WGS sequence"/>
</dbReference>
<dbReference type="RefSeq" id="WP_105064209.1">
    <property type="nucleotide sequence ID" value="NZ_BSOU01000001.1"/>
</dbReference>
<comment type="caution">
    <text evidence="3">The sequence shown here is derived from an EMBL/GenBank/DDBJ whole genome shotgun (WGS) entry which is preliminary data.</text>
</comment>
<dbReference type="EMBL" id="BSOU01000001">
    <property type="protein sequence ID" value="GLR73566.1"/>
    <property type="molecule type" value="Genomic_DNA"/>
</dbReference>
<dbReference type="Gene3D" id="3.10.105.10">
    <property type="entry name" value="Dipeptide-binding Protein, Domain 3"/>
    <property type="match status" value="1"/>
</dbReference>
<accession>A0A2S7X983</accession>
<dbReference type="SUPFAM" id="SSF53850">
    <property type="entry name" value="Periplasmic binding protein-like II"/>
    <property type="match status" value="1"/>
</dbReference>
<protein>
    <submittedName>
        <fullName evidence="3">Glycine/betaine ABC transporter</fullName>
    </submittedName>
</protein>
<dbReference type="GO" id="GO:0022857">
    <property type="term" value="F:transmembrane transporter activity"/>
    <property type="evidence" value="ECO:0007669"/>
    <property type="project" value="InterPro"/>
</dbReference>
<evidence type="ECO:0000313" key="3">
    <source>
        <dbReference type="EMBL" id="PQJ87923.1"/>
    </source>
</evidence>
<reference evidence="3 4" key="2">
    <citation type="submission" date="2016-12" db="EMBL/GenBank/DDBJ databases">
        <title>Diversity of luminous bacteria.</title>
        <authorList>
            <person name="Yoshizawa S."/>
            <person name="Kogure K."/>
        </authorList>
    </citation>
    <scope>NUCLEOTIDE SEQUENCE [LARGE SCALE GENOMIC DNA]</scope>
    <source>
        <strain evidence="3 4">NBRC 105001</strain>
    </source>
</reference>
<organism evidence="3 4">
    <name type="scientific">Aliivibrio sifiae</name>
    <dbReference type="NCBI Taxonomy" id="566293"/>
    <lineage>
        <taxon>Bacteria</taxon>
        <taxon>Pseudomonadati</taxon>
        <taxon>Pseudomonadota</taxon>
        <taxon>Gammaproteobacteria</taxon>
        <taxon>Vibrionales</taxon>
        <taxon>Vibrionaceae</taxon>
        <taxon>Aliivibrio</taxon>
    </lineage>
</organism>
<evidence type="ECO:0000259" key="1">
    <source>
        <dbReference type="Pfam" id="PF04069"/>
    </source>
</evidence>
<dbReference type="InterPro" id="IPR007210">
    <property type="entry name" value="ABC_Gly_betaine_transp_sub-bd"/>
</dbReference>
<sequence>MKNKIILGVTNLSFHQLTASIITHVLVDMGFEVERIYSPHQENFEKLKSGDIDMLTSAWLPSSHGIYKSDVEEKVELLELGLHYKPYALWGVPDYIPESAVSEVKDLLKPEVISRMNNTIQGINPGAGITRFSIKMMEIYGLNNAGYRFYTGSEEDCFDAFEQAVENKEWVIVPLWKPQFLHHKYNIREISEPEGLLGIVDRAVLLLRQDKSINFTPEQLETLDALKFSNEIIAALDYQVCREGKAIDEVTKQWLRQQS</sequence>
<dbReference type="AlphaFoldDB" id="A0A2S7X983"/>
<evidence type="ECO:0000313" key="4">
    <source>
        <dbReference type="Proteomes" id="UP000239273"/>
    </source>
</evidence>
<dbReference type="EMBL" id="MSCP01000002">
    <property type="protein sequence ID" value="PQJ87923.1"/>
    <property type="molecule type" value="Genomic_DNA"/>
</dbReference>
<dbReference type="Gene3D" id="3.40.190.100">
    <property type="entry name" value="Glycine betaine-binding periplasmic protein, domain 2"/>
    <property type="match status" value="1"/>
</dbReference>
<reference evidence="2" key="4">
    <citation type="submission" date="2023-01" db="EMBL/GenBank/DDBJ databases">
        <title>Draft genome sequence of Aliivibrio sifiae strain NBRC 105001.</title>
        <authorList>
            <person name="Sun Q."/>
            <person name="Mori K."/>
        </authorList>
    </citation>
    <scope>NUCLEOTIDE SEQUENCE</scope>
    <source>
        <strain evidence="2">NBRC 105001</strain>
    </source>
</reference>
<keyword evidence="5" id="KW-1185">Reference proteome</keyword>
<evidence type="ECO:0000313" key="2">
    <source>
        <dbReference type="EMBL" id="GLR73566.1"/>
    </source>
</evidence>
<proteinExistence type="predicted"/>
<dbReference type="Proteomes" id="UP001156660">
    <property type="component" value="Unassembled WGS sequence"/>
</dbReference>
<reference evidence="5" key="3">
    <citation type="journal article" date="2019" name="Int. J. Syst. Evol. Microbiol.">
        <title>The Global Catalogue of Microorganisms (GCM) 10K type strain sequencing project: providing services to taxonomists for standard genome sequencing and annotation.</title>
        <authorList>
            <consortium name="The Broad Institute Genomics Platform"/>
            <consortium name="The Broad Institute Genome Sequencing Center for Infectious Disease"/>
            <person name="Wu L."/>
            <person name="Ma J."/>
        </authorList>
    </citation>
    <scope>NUCLEOTIDE SEQUENCE [LARGE SCALE GENOMIC DNA]</scope>
    <source>
        <strain evidence="5">NBRC 105001</strain>
    </source>
</reference>
<gene>
    <name evidence="3" type="ORF">BTO23_17745</name>
    <name evidence="2" type="ORF">GCM10007855_04390</name>
</gene>
<reference evidence="2" key="1">
    <citation type="journal article" date="2014" name="Int. J. Syst. Evol. Microbiol.">
        <title>Complete genome of a new Firmicutes species belonging to the dominant human colonic microbiota ('Ruminococcus bicirculans') reveals two chromosomes and a selective capacity to utilize plant glucans.</title>
        <authorList>
            <consortium name="NISC Comparative Sequencing Program"/>
            <person name="Wegmann U."/>
            <person name="Louis P."/>
            <person name="Goesmann A."/>
            <person name="Henrissat B."/>
            <person name="Duncan S.H."/>
            <person name="Flint H.J."/>
        </authorList>
    </citation>
    <scope>NUCLEOTIDE SEQUENCE</scope>
    <source>
        <strain evidence="2">NBRC 105001</strain>
    </source>
</reference>
<name>A0A2S7X983_9GAMM</name>
<dbReference type="Pfam" id="PF04069">
    <property type="entry name" value="OpuAC"/>
    <property type="match status" value="1"/>
</dbReference>